<dbReference type="KEGG" id="csm:CSUB8521_0938"/>
<evidence type="ECO:0000313" key="1">
    <source>
        <dbReference type="EMBL" id="AJC90775.1"/>
    </source>
</evidence>
<evidence type="ECO:0000313" key="2">
    <source>
        <dbReference type="Proteomes" id="UP000031135"/>
    </source>
</evidence>
<dbReference type="AlphaFoldDB" id="A0A0A8HAS2"/>
<protein>
    <submittedName>
        <fullName evidence="1">Uncharacterized protein</fullName>
    </submittedName>
</protein>
<gene>
    <name evidence="1" type="ORF">CSUB8521_0938</name>
</gene>
<name>A0A0A8HAS2_9BACT</name>
<accession>A0A0A8HAS2</accession>
<dbReference type="EMBL" id="CP007772">
    <property type="protein sequence ID" value="AJC90775.1"/>
    <property type="molecule type" value="Genomic_DNA"/>
</dbReference>
<organism evidence="1 2">
    <name type="scientific">Campylobacter subantarcticus LMG 24374</name>
    <dbReference type="NCBI Taxonomy" id="1388751"/>
    <lineage>
        <taxon>Bacteria</taxon>
        <taxon>Pseudomonadati</taxon>
        <taxon>Campylobacterota</taxon>
        <taxon>Epsilonproteobacteria</taxon>
        <taxon>Campylobacterales</taxon>
        <taxon>Campylobacteraceae</taxon>
        <taxon>Campylobacter</taxon>
    </lineage>
</organism>
<dbReference type="OrthoDB" id="5324452at2"/>
<dbReference type="HOGENOM" id="CLU_1955566_0_0_7"/>
<sequence>MKFENLKHGSLFKREFYLKDTKIDLRNDFFICSIAMNEKTLEIFFKSEKKDIQDLQIIFYNYKLLHSKSYCKNFNKLKANFIDLIRNNWDDMASYIEKEEEMLISIYFDNDLEYITLTCKYFNIDFVD</sequence>
<reference evidence="1 2" key="1">
    <citation type="journal article" date="2014" name="Genome Biol. Evol.">
        <title>Comparative Genomics of the Campylobacter lari Group.</title>
        <authorList>
            <person name="Miller W.G."/>
            <person name="Yee E."/>
            <person name="Chapman M.H."/>
            <person name="Smith T.P."/>
            <person name="Bono J.L."/>
            <person name="Huynh S."/>
            <person name="Parker C.T."/>
            <person name="Vandamme P."/>
            <person name="Luong K."/>
            <person name="Korlach J."/>
        </authorList>
    </citation>
    <scope>NUCLEOTIDE SEQUENCE [LARGE SCALE GENOMIC DNA]</scope>
    <source>
        <strain evidence="1 2">LMG 24374</strain>
    </source>
</reference>
<proteinExistence type="predicted"/>
<dbReference type="Proteomes" id="UP000031135">
    <property type="component" value="Chromosome"/>
</dbReference>
<dbReference type="RefSeq" id="WP_039663857.1">
    <property type="nucleotide sequence ID" value="NZ_CP007772.1"/>
</dbReference>